<proteinExistence type="predicted"/>
<dbReference type="EMBL" id="CP015163">
    <property type="protein sequence ID" value="AXB41710.1"/>
    <property type="molecule type" value="Genomic_DNA"/>
</dbReference>
<keyword evidence="2" id="KW-1185">Reference proteome</keyword>
<evidence type="ECO:0000313" key="1">
    <source>
        <dbReference type="EMBL" id="AXB41710.1"/>
    </source>
</evidence>
<dbReference type="RefSeq" id="WP_113690981.1">
    <property type="nucleotide sequence ID" value="NZ_CP015163.1"/>
</dbReference>
<accession>A0A344L0Y6</accession>
<reference evidence="1 2" key="1">
    <citation type="submission" date="2016-04" db="EMBL/GenBank/DDBJ databases">
        <title>Complete genome sequence and analysis of deep-sea sediment isolate, Amycolatopsis sp. WP1.</title>
        <authorList>
            <person name="Wang H."/>
            <person name="Chen S."/>
            <person name="Wu Q."/>
        </authorList>
    </citation>
    <scope>NUCLEOTIDE SEQUENCE [LARGE SCALE GENOMIC DNA]</scope>
    <source>
        <strain evidence="1 2">WP1</strain>
    </source>
</reference>
<sequence length="67" mass="7386">MHGSKAWRIVPELTRGRGADPKHYGDSFEATELEQVIAHTNLYRAYQTAPGRKAAAVSAKEVDFTSP</sequence>
<dbReference type="KEGG" id="aab:A4R43_03570"/>
<protein>
    <submittedName>
        <fullName evidence="1">Uncharacterized protein</fullName>
    </submittedName>
</protein>
<evidence type="ECO:0000313" key="2">
    <source>
        <dbReference type="Proteomes" id="UP000250434"/>
    </source>
</evidence>
<organism evidence="1 2">
    <name type="scientific">Amycolatopsis albispora</name>
    <dbReference type="NCBI Taxonomy" id="1804986"/>
    <lineage>
        <taxon>Bacteria</taxon>
        <taxon>Bacillati</taxon>
        <taxon>Actinomycetota</taxon>
        <taxon>Actinomycetes</taxon>
        <taxon>Pseudonocardiales</taxon>
        <taxon>Pseudonocardiaceae</taxon>
        <taxon>Amycolatopsis</taxon>
    </lineage>
</organism>
<dbReference type="OrthoDB" id="3174612at2"/>
<dbReference type="Proteomes" id="UP000250434">
    <property type="component" value="Chromosome"/>
</dbReference>
<gene>
    <name evidence="1" type="ORF">A4R43_03570</name>
</gene>
<name>A0A344L0Y6_9PSEU</name>
<dbReference type="AlphaFoldDB" id="A0A344L0Y6"/>